<dbReference type="PROSITE" id="PS51318">
    <property type="entry name" value="TAT"/>
    <property type="match status" value="1"/>
</dbReference>
<keyword evidence="2" id="KW-0813">Transport</keyword>
<keyword evidence="4" id="KW-0574">Periplasm</keyword>
<evidence type="ECO:0000256" key="2">
    <source>
        <dbReference type="ARBA" id="ARBA00022448"/>
    </source>
</evidence>
<evidence type="ECO:0000256" key="4">
    <source>
        <dbReference type="ARBA" id="ARBA00022764"/>
    </source>
</evidence>
<dbReference type="RefSeq" id="WP_070094689.1">
    <property type="nucleotide sequence ID" value="NZ_CP016634.1"/>
</dbReference>
<proteinExistence type="predicted"/>
<protein>
    <submittedName>
        <fullName evidence="5">Spermidine/putrescine-binding periplasmic protein</fullName>
    </submittedName>
</protein>
<dbReference type="NCBIfam" id="TIGR01409">
    <property type="entry name" value="TAT_signal_seq"/>
    <property type="match status" value="1"/>
</dbReference>
<evidence type="ECO:0000256" key="3">
    <source>
        <dbReference type="ARBA" id="ARBA00022729"/>
    </source>
</evidence>
<dbReference type="GO" id="GO:0019808">
    <property type="term" value="F:polyamine binding"/>
    <property type="evidence" value="ECO:0007669"/>
    <property type="project" value="InterPro"/>
</dbReference>
<dbReference type="InterPro" id="IPR019546">
    <property type="entry name" value="TAT_signal_bac_arc"/>
</dbReference>
<name>A0A1B2F4T7_PSEPU</name>
<evidence type="ECO:0000256" key="1">
    <source>
        <dbReference type="ARBA" id="ARBA00004418"/>
    </source>
</evidence>
<dbReference type="Pfam" id="PF13416">
    <property type="entry name" value="SBP_bac_8"/>
    <property type="match status" value="1"/>
</dbReference>
<dbReference type="PANTHER" id="PTHR30222:SF17">
    <property type="entry name" value="SPERMIDINE_PUTRESCINE-BINDING PERIPLASMIC PROTEIN"/>
    <property type="match status" value="1"/>
</dbReference>
<reference evidence="5" key="1">
    <citation type="submission" date="2016-07" db="EMBL/GenBank/DDBJ databases">
        <title>New class B carbapenemase carried by novel plasmid in Pseudomonas putida enviromental strain in eastern Amazonia.</title>
        <authorList>
            <person name="Souza C.O."/>
            <person name="Lima K.V."/>
            <person name="Brasiliense D.M."/>
            <person name="Perez-Chaparro P.J."/>
            <person name="Mamizuka E.M."/>
            <person name="Lima M.O."/>
            <person name="Lima L.N."/>
            <person name="McCulloch J.A."/>
        </authorList>
    </citation>
    <scope>NUCLEOTIDE SEQUENCE [LARGE SCALE GENOMIC DNA]</scope>
    <source>
        <strain evidence="5">IEC33019</strain>
    </source>
</reference>
<dbReference type="AlphaFoldDB" id="A0A1B2F4T7"/>
<dbReference type="PANTHER" id="PTHR30222">
    <property type="entry name" value="SPERMIDINE/PUTRESCINE-BINDING PERIPLASMIC PROTEIN"/>
    <property type="match status" value="1"/>
</dbReference>
<dbReference type="InterPro" id="IPR001188">
    <property type="entry name" value="Sperm_putr-bd"/>
</dbReference>
<dbReference type="SUPFAM" id="SSF53850">
    <property type="entry name" value="Periplasmic binding protein-like II"/>
    <property type="match status" value="1"/>
</dbReference>
<evidence type="ECO:0000313" key="5">
    <source>
        <dbReference type="EMBL" id="ANY87250.1"/>
    </source>
</evidence>
<keyword evidence="3" id="KW-0732">Signal</keyword>
<accession>A0A1B2F4T7</accession>
<gene>
    <name evidence="5" type="primary">potD_2</name>
    <name evidence="5" type="ORF">IEC33019_1687</name>
</gene>
<dbReference type="EMBL" id="CP016634">
    <property type="protein sequence ID" value="ANY87250.1"/>
    <property type="molecule type" value="Genomic_DNA"/>
</dbReference>
<dbReference type="GO" id="GO:0042597">
    <property type="term" value="C:periplasmic space"/>
    <property type="evidence" value="ECO:0007669"/>
    <property type="project" value="UniProtKB-SubCell"/>
</dbReference>
<dbReference type="InterPro" id="IPR006059">
    <property type="entry name" value="SBP"/>
</dbReference>
<dbReference type="CDD" id="cd13590">
    <property type="entry name" value="PBP2_PotD_PotF_like"/>
    <property type="match status" value="1"/>
</dbReference>
<dbReference type="GO" id="GO:0015846">
    <property type="term" value="P:polyamine transport"/>
    <property type="evidence" value="ECO:0007669"/>
    <property type="project" value="InterPro"/>
</dbReference>
<organism evidence="5">
    <name type="scientific">Pseudomonas putida</name>
    <name type="common">Arthrobacter siderocapsulatus</name>
    <dbReference type="NCBI Taxonomy" id="303"/>
    <lineage>
        <taxon>Bacteria</taxon>
        <taxon>Pseudomonadati</taxon>
        <taxon>Pseudomonadota</taxon>
        <taxon>Gammaproteobacteria</taxon>
        <taxon>Pseudomonadales</taxon>
        <taxon>Pseudomonadaceae</taxon>
        <taxon>Pseudomonas</taxon>
    </lineage>
</organism>
<sequence length="375" mass="42194">MTRRADFSRRTFIKNSSILAGVAALSGVLPNRTFGAAEKELVILAWAGHAAPDIVADFEREHGVKVRAKYYTGGDNMLGLISQSPPGTFDLILSDAEYVQQLNAANYIERLDPADYPFDDFYPEFQHFPGHWQGDELYSVMVRFGFLGIAFNTQLLPESKAKSYQVFWDDSLKGKVGHFDWHLPNLGQISLLNGNRLPYDIDAAHWKRLQDKTMSLRGQVAGFFDYGGTFSSLKNGQIHAMCGIGDWITGVLQRAGAPVKTVIPEEGGLQWTESYCIAKKARSPELAKKFIQYITSPEGQVKSAKMEAYPALIPNKRGWELLNKTDLAEARRQGMVLGQRNVMDDIREGRIQYRALPVQQSLEDWNDFWSQYKGA</sequence>
<dbReference type="PRINTS" id="PR00909">
    <property type="entry name" value="SPERMDNBNDNG"/>
</dbReference>
<dbReference type="InterPro" id="IPR006311">
    <property type="entry name" value="TAT_signal"/>
</dbReference>
<comment type="subcellular location">
    <subcellularLocation>
        <location evidence="1">Periplasm</location>
    </subcellularLocation>
</comment>
<dbReference type="Gene3D" id="3.40.190.10">
    <property type="entry name" value="Periplasmic binding protein-like II"/>
    <property type="match status" value="2"/>
</dbReference>